<name>A0ABW4N5S4_9CAUL</name>
<dbReference type="Proteomes" id="UP001597237">
    <property type="component" value="Unassembled WGS sequence"/>
</dbReference>
<proteinExistence type="predicted"/>
<accession>A0ABW4N5S4</accession>
<evidence type="ECO:0000313" key="1">
    <source>
        <dbReference type="EMBL" id="MFD1785329.1"/>
    </source>
</evidence>
<organism evidence="1 2">
    <name type="scientific">Phenylobacterium terrae</name>
    <dbReference type="NCBI Taxonomy" id="2665495"/>
    <lineage>
        <taxon>Bacteria</taxon>
        <taxon>Pseudomonadati</taxon>
        <taxon>Pseudomonadota</taxon>
        <taxon>Alphaproteobacteria</taxon>
        <taxon>Caulobacterales</taxon>
        <taxon>Caulobacteraceae</taxon>
        <taxon>Phenylobacterium</taxon>
    </lineage>
</organism>
<reference evidence="2" key="1">
    <citation type="journal article" date="2019" name="Int. J. Syst. Evol. Microbiol.">
        <title>The Global Catalogue of Microorganisms (GCM) 10K type strain sequencing project: providing services to taxonomists for standard genome sequencing and annotation.</title>
        <authorList>
            <consortium name="The Broad Institute Genomics Platform"/>
            <consortium name="The Broad Institute Genome Sequencing Center for Infectious Disease"/>
            <person name="Wu L."/>
            <person name="Ma J."/>
        </authorList>
    </citation>
    <scope>NUCLEOTIDE SEQUENCE [LARGE SCALE GENOMIC DNA]</scope>
    <source>
        <strain evidence="2">DFY28</strain>
    </source>
</reference>
<evidence type="ECO:0000313" key="2">
    <source>
        <dbReference type="Proteomes" id="UP001597237"/>
    </source>
</evidence>
<keyword evidence="2" id="KW-1185">Reference proteome</keyword>
<gene>
    <name evidence="1" type="ORF">ACFSC0_18150</name>
</gene>
<dbReference type="RefSeq" id="WP_377284190.1">
    <property type="nucleotide sequence ID" value="NZ_JBHRSI010000013.1"/>
</dbReference>
<sequence>MLSVVITPAGGPEDLASLFARLVPAAVDGLVREVIYAGAADATVEEICEATGARVVAGVEAALAQAKGPWLLMAPATFRPPEDWQDRAAAHVAHRSGALRIRGMRTGGWFSRSPSAELRPLSGR</sequence>
<comment type="caution">
    <text evidence="1">The sequence shown here is derived from an EMBL/GenBank/DDBJ whole genome shotgun (WGS) entry which is preliminary data.</text>
</comment>
<dbReference type="EMBL" id="JBHUEY010000006">
    <property type="protein sequence ID" value="MFD1785329.1"/>
    <property type="molecule type" value="Genomic_DNA"/>
</dbReference>
<protein>
    <submittedName>
        <fullName evidence="1">Uncharacterized protein</fullName>
    </submittedName>
</protein>